<dbReference type="Gene3D" id="3.30.70.1450">
    <property type="entry name" value="Regulator of K+ conductance, C-terminal domain"/>
    <property type="match status" value="2"/>
</dbReference>
<feature type="domain" description="RCK C-terminal" evidence="9">
    <location>
        <begin position="674"/>
        <end position="758"/>
    </location>
</feature>
<dbReference type="GO" id="GO:0008324">
    <property type="term" value="F:monoatomic cation transmembrane transporter activity"/>
    <property type="evidence" value="ECO:0007669"/>
    <property type="project" value="InterPro"/>
</dbReference>
<dbReference type="SUPFAM" id="SSF116726">
    <property type="entry name" value="TrkA C-terminal domain-like"/>
    <property type="match status" value="2"/>
</dbReference>
<dbReference type="InterPro" id="IPR036721">
    <property type="entry name" value="RCK_C_sf"/>
</dbReference>
<dbReference type="InterPro" id="IPR006153">
    <property type="entry name" value="Cation/H_exchanger_TM"/>
</dbReference>
<feature type="transmembrane region" description="Helical" evidence="8">
    <location>
        <begin position="500"/>
        <end position="521"/>
    </location>
</feature>
<reference evidence="10 11" key="1">
    <citation type="submission" date="2018-11" db="EMBL/GenBank/DDBJ databases">
        <title>Draft genome sequence of Ferruginibacter sp. BO-59.</title>
        <authorList>
            <person name="Im W.T."/>
        </authorList>
    </citation>
    <scope>NUCLEOTIDE SEQUENCE [LARGE SCALE GENOMIC DNA]</scope>
    <source>
        <strain evidence="10 11">BO-59</strain>
    </source>
</reference>
<keyword evidence="3" id="KW-0813">Transport</keyword>
<dbReference type="EMBL" id="RJJR01000012">
    <property type="protein sequence ID" value="RNI34934.1"/>
    <property type="molecule type" value="Genomic_DNA"/>
</dbReference>
<evidence type="ECO:0000256" key="1">
    <source>
        <dbReference type="ARBA" id="ARBA00004141"/>
    </source>
</evidence>
<dbReference type="PROSITE" id="PS51202">
    <property type="entry name" value="RCK_C"/>
    <property type="match status" value="2"/>
</dbReference>
<evidence type="ECO:0000313" key="11">
    <source>
        <dbReference type="Proteomes" id="UP000267223"/>
    </source>
</evidence>
<feature type="transmembrane region" description="Helical" evidence="8">
    <location>
        <begin position="191"/>
        <end position="210"/>
    </location>
</feature>
<evidence type="ECO:0000256" key="8">
    <source>
        <dbReference type="SAM" id="Phobius"/>
    </source>
</evidence>
<feature type="transmembrane region" description="Helical" evidence="8">
    <location>
        <begin position="423"/>
        <end position="446"/>
    </location>
</feature>
<evidence type="ECO:0000256" key="6">
    <source>
        <dbReference type="ARBA" id="ARBA00022989"/>
    </source>
</evidence>
<feature type="transmembrane region" description="Helical" evidence="8">
    <location>
        <begin position="87"/>
        <end position="108"/>
    </location>
</feature>
<dbReference type="OrthoDB" id="9781411at2"/>
<dbReference type="AlphaFoldDB" id="A0A3M9NAX4"/>
<feature type="transmembrane region" description="Helical" evidence="8">
    <location>
        <begin position="151"/>
        <end position="171"/>
    </location>
</feature>
<feature type="domain" description="RCK C-terminal" evidence="9">
    <location>
        <begin position="586"/>
        <end position="670"/>
    </location>
</feature>
<protein>
    <submittedName>
        <fullName evidence="10">Sodium:proton antiporter</fullName>
    </submittedName>
</protein>
<keyword evidence="4" id="KW-0406">Ion transport</keyword>
<evidence type="ECO:0000256" key="5">
    <source>
        <dbReference type="ARBA" id="ARBA00022692"/>
    </source>
</evidence>
<keyword evidence="4" id="KW-0630">Potassium</keyword>
<evidence type="ECO:0000256" key="4">
    <source>
        <dbReference type="ARBA" id="ARBA00022538"/>
    </source>
</evidence>
<keyword evidence="7 8" id="KW-0472">Membrane</keyword>
<feature type="transmembrane region" description="Helical" evidence="8">
    <location>
        <begin position="32"/>
        <end position="49"/>
    </location>
</feature>
<evidence type="ECO:0000256" key="2">
    <source>
        <dbReference type="ARBA" id="ARBA00005551"/>
    </source>
</evidence>
<feature type="transmembrane region" description="Helical" evidence="8">
    <location>
        <begin position="6"/>
        <end position="25"/>
    </location>
</feature>
<keyword evidence="4" id="KW-0633">Potassium transport</keyword>
<evidence type="ECO:0000256" key="7">
    <source>
        <dbReference type="ARBA" id="ARBA00023136"/>
    </source>
</evidence>
<evidence type="ECO:0000256" key="3">
    <source>
        <dbReference type="ARBA" id="ARBA00022448"/>
    </source>
</evidence>
<feature type="transmembrane region" description="Helical" evidence="8">
    <location>
        <begin position="274"/>
        <end position="293"/>
    </location>
</feature>
<comment type="similarity">
    <text evidence="2">Belongs to the monovalent cation:proton antiporter 2 (CPA2) transporter (TC 2.A.37) family.</text>
</comment>
<feature type="transmembrane region" description="Helical" evidence="8">
    <location>
        <begin position="527"/>
        <end position="545"/>
    </location>
</feature>
<feature type="transmembrane region" description="Helical" evidence="8">
    <location>
        <begin position="222"/>
        <end position="240"/>
    </location>
</feature>
<dbReference type="GO" id="GO:0006813">
    <property type="term" value="P:potassium ion transport"/>
    <property type="evidence" value="ECO:0007669"/>
    <property type="project" value="UniProtKB-KW"/>
</dbReference>
<dbReference type="Gene3D" id="1.20.1530.20">
    <property type="match status" value="1"/>
</dbReference>
<evidence type="ECO:0000259" key="9">
    <source>
        <dbReference type="PROSITE" id="PS51202"/>
    </source>
</evidence>
<keyword evidence="11" id="KW-1185">Reference proteome</keyword>
<accession>A0A3M9NAX4</accession>
<keyword evidence="6 8" id="KW-1133">Transmembrane helix</keyword>
<proteinExistence type="inferred from homology"/>
<sequence>MGHLPGLIEDLALILIAAAITTLVFRRLKQPLVLGYIIAGFLISPYLSLTPTVADTENIETLAEMGVIFLLFSLGLEFSFKKLIRVGGSASITAFVEIIFIMIAGFYLGRWMGWGRMDSLFLGGMLASSSTMITIKAFEELKIKTQQYVRVVFGVLVVQDIVVVLLMVLLSTLAVSQQFQGSEMFFTLAKLIFFLILWFITGIFLIPSLLRRAKKLLDEETLLILSLGLCLGMVVVATQAGFSAELGAFIMGSILAETTKAEKIEHILKPVKDLFGAIFFVSIGMLIDPQGIVAYRWPVLWVTLLTLFGKFFSTLLGALLSGQPLKQSIQVSMSISQVGEFTFIVATLGLTLGVTSKFLFPVAVGASAITTFTTPYMIKFSEPLYNYIEKKMPPRWLDRLNSYSFSTQNIQAESRWKTVMMSYMNIIVTNSIILLALMLISVKFFIPFLDRNIDNNLLRSIIALVATLGVAAPFLWALMAKKPDKTAYKELWIQKKYSRGPLLILEISRVIAGILLIGFWVDRLFTTTIAILVAVPVIVVVLILFSNKIKFFYHRIEGRFLSNLNERQLLAQQIADEDELAQKKLRPQSDLSPWDAHMISLEVNPHAEYIGKTLAELGWREKFGINIAYIKRGGNLIYAPNRFNRLLPFDDVGVIATDEQMQTFKPVFEEASSVEINDRPAEDIILQKMVVDENNRLKGLTIRGSGIRERTNGLVVGIERNKERILNPDSDTQFEWGDIIWIVGEREKIRRLNGAGAQKPLKAADQ</sequence>
<feature type="transmembrane region" description="Helical" evidence="8">
    <location>
        <begin position="120"/>
        <end position="139"/>
    </location>
</feature>
<name>A0A3M9NAX4_9BACT</name>
<dbReference type="RefSeq" id="WP_123121488.1">
    <property type="nucleotide sequence ID" value="NZ_RJJR01000012.1"/>
</dbReference>
<dbReference type="PANTHER" id="PTHR42751">
    <property type="entry name" value="SODIUM/HYDROGEN EXCHANGER FAMILY/TRKA DOMAIN PROTEIN"/>
    <property type="match status" value="1"/>
</dbReference>
<comment type="subcellular location">
    <subcellularLocation>
        <location evidence="1">Membrane</location>
        <topology evidence="1">Multi-pass membrane protein</topology>
    </subcellularLocation>
</comment>
<dbReference type="Proteomes" id="UP000267223">
    <property type="component" value="Unassembled WGS sequence"/>
</dbReference>
<dbReference type="GO" id="GO:1902600">
    <property type="term" value="P:proton transmembrane transport"/>
    <property type="evidence" value="ECO:0007669"/>
    <property type="project" value="InterPro"/>
</dbReference>
<gene>
    <name evidence="10" type="ORF">EFY79_14795</name>
</gene>
<dbReference type="GO" id="GO:0016020">
    <property type="term" value="C:membrane"/>
    <property type="evidence" value="ECO:0007669"/>
    <property type="project" value="UniProtKB-SubCell"/>
</dbReference>
<dbReference type="GO" id="GO:0015297">
    <property type="term" value="F:antiporter activity"/>
    <property type="evidence" value="ECO:0007669"/>
    <property type="project" value="InterPro"/>
</dbReference>
<keyword evidence="5 8" id="KW-0812">Transmembrane</keyword>
<feature type="transmembrane region" description="Helical" evidence="8">
    <location>
        <begin position="458"/>
        <end position="479"/>
    </location>
</feature>
<comment type="caution">
    <text evidence="10">The sequence shown here is derived from an EMBL/GenBank/DDBJ whole genome shotgun (WGS) entry which is preliminary data.</text>
</comment>
<evidence type="ECO:0000313" key="10">
    <source>
        <dbReference type="EMBL" id="RNI34934.1"/>
    </source>
</evidence>
<dbReference type="InterPro" id="IPR006037">
    <property type="entry name" value="RCK_C"/>
</dbReference>
<organism evidence="10 11">
    <name type="scientific">Hanamia caeni</name>
    <dbReference type="NCBI Taxonomy" id="2294116"/>
    <lineage>
        <taxon>Bacteria</taxon>
        <taxon>Pseudomonadati</taxon>
        <taxon>Bacteroidota</taxon>
        <taxon>Chitinophagia</taxon>
        <taxon>Chitinophagales</taxon>
        <taxon>Chitinophagaceae</taxon>
        <taxon>Hanamia</taxon>
    </lineage>
</organism>
<dbReference type="Pfam" id="PF00999">
    <property type="entry name" value="Na_H_Exchanger"/>
    <property type="match status" value="1"/>
</dbReference>
<dbReference type="Pfam" id="PF02080">
    <property type="entry name" value="TrkA_C"/>
    <property type="match status" value="2"/>
</dbReference>
<dbReference type="InterPro" id="IPR038770">
    <property type="entry name" value="Na+/solute_symporter_sf"/>
</dbReference>
<dbReference type="PANTHER" id="PTHR42751:SF3">
    <property type="entry name" value="SODIUM_GLUTAMATE SYMPORTER"/>
    <property type="match status" value="1"/>
</dbReference>
<feature type="transmembrane region" description="Helical" evidence="8">
    <location>
        <begin position="299"/>
        <end position="319"/>
    </location>
</feature>
<feature type="transmembrane region" description="Helical" evidence="8">
    <location>
        <begin position="61"/>
        <end position="80"/>
    </location>
</feature>